<gene>
    <name evidence="1" type="ORF">A2V71_01920</name>
</gene>
<proteinExistence type="predicted"/>
<comment type="caution">
    <text evidence="1">The sequence shown here is derived from an EMBL/GenBank/DDBJ whole genome shotgun (WGS) entry which is preliminary data.</text>
</comment>
<evidence type="ECO:0000313" key="1">
    <source>
        <dbReference type="EMBL" id="OGD57162.1"/>
    </source>
</evidence>
<dbReference type="Proteomes" id="UP000178764">
    <property type="component" value="Unassembled WGS sequence"/>
</dbReference>
<sequence length="85" mass="10133">MNQQDKKDIRQIFNEGFKQLVLPHFDNIYKNFDNIKKNFDDIKKDIEDIHNDIGSINRKLDVEISWRDDASKRLKKIEIKTGIVS</sequence>
<reference evidence="1 2" key="1">
    <citation type="journal article" date="2016" name="Nat. Commun.">
        <title>Thousands of microbial genomes shed light on interconnected biogeochemical processes in an aquifer system.</title>
        <authorList>
            <person name="Anantharaman K."/>
            <person name="Brown C.T."/>
            <person name="Hug L.A."/>
            <person name="Sharon I."/>
            <person name="Castelle C.J."/>
            <person name="Probst A.J."/>
            <person name="Thomas B.C."/>
            <person name="Singh A."/>
            <person name="Wilkins M.J."/>
            <person name="Karaoz U."/>
            <person name="Brodie E.L."/>
            <person name="Williams K.H."/>
            <person name="Hubbard S.S."/>
            <person name="Banfield J.F."/>
        </authorList>
    </citation>
    <scope>NUCLEOTIDE SEQUENCE [LARGE SCALE GENOMIC DNA]</scope>
</reference>
<dbReference type="EMBL" id="MEZT01000005">
    <property type="protein sequence ID" value="OGD57162.1"/>
    <property type="molecule type" value="Genomic_DNA"/>
</dbReference>
<protein>
    <submittedName>
        <fullName evidence="1">Uncharacterized protein</fullName>
    </submittedName>
</protein>
<evidence type="ECO:0000313" key="2">
    <source>
        <dbReference type="Proteomes" id="UP000178764"/>
    </source>
</evidence>
<dbReference type="AlphaFoldDB" id="A0A1F5DPV8"/>
<organism evidence="1 2">
    <name type="scientific">Candidatus Berkelbacteria bacterium RBG_13_40_8</name>
    <dbReference type="NCBI Taxonomy" id="1797467"/>
    <lineage>
        <taxon>Bacteria</taxon>
        <taxon>Candidatus Berkelbacteria</taxon>
    </lineage>
</organism>
<accession>A0A1F5DPV8</accession>
<name>A0A1F5DPV8_9BACT</name>